<sequence>MRVVIDTNALLVSIPKVSMSRWLFDAVLDGTLEMVVSTEILQEYEEIIGSFWGSARLAENIINTLVNLQNLIRAEPHYFWYLIENDPDDNKFVDCAIAGNADYIITEDRHFNALATINFPKVRAVTRQQFAVLFNEKQ</sequence>
<proteinExistence type="predicted"/>
<feature type="domain" description="PIN" evidence="1">
    <location>
        <begin position="1"/>
        <end position="113"/>
    </location>
</feature>
<dbReference type="NCBIfam" id="TIGR00305">
    <property type="entry name" value="putative toxin-antitoxin system toxin component, PIN family"/>
    <property type="match status" value="1"/>
</dbReference>
<dbReference type="RefSeq" id="WP_169550514.1">
    <property type="nucleotide sequence ID" value="NZ_CP051677.1"/>
</dbReference>
<evidence type="ECO:0000313" key="3">
    <source>
        <dbReference type="Proteomes" id="UP000501128"/>
    </source>
</evidence>
<reference evidence="2 3" key="1">
    <citation type="submission" date="2020-04" db="EMBL/GenBank/DDBJ databases">
        <title>Genome sequencing of novel species.</title>
        <authorList>
            <person name="Heo J."/>
            <person name="Kim S.-J."/>
            <person name="Kim J.-S."/>
            <person name="Hong S.-B."/>
            <person name="Kwon S.-W."/>
        </authorList>
    </citation>
    <scope>NUCLEOTIDE SEQUENCE [LARGE SCALE GENOMIC DNA]</scope>
    <source>
        <strain evidence="2 3">CJU-R4</strain>
    </source>
</reference>
<dbReference type="Pfam" id="PF13470">
    <property type="entry name" value="PIN_3"/>
    <property type="match status" value="1"/>
</dbReference>
<dbReference type="SMART" id="SM00670">
    <property type="entry name" value="PINc"/>
    <property type="match status" value="1"/>
</dbReference>
<dbReference type="SUPFAM" id="SSF88723">
    <property type="entry name" value="PIN domain-like"/>
    <property type="match status" value="1"/>
</dbReference>
<dbReference type="PANTHER" id="PTHR34610">
    <property type="entry name" value="SSL7007 PROTEIN"/>
    <property type="match status" value="1"/>
</dbReference>
<evidence type="ECO:0000259" key="1">
    <source>
        <dbReference type="SMART" id="SM00670"/>
    </source>
</evidence>
<dbReference type="Proteomes" id="UP000501128">
    <property type="component" value="Chromosome"/>
</dbReference>
<dbReference type="Gene3D" id="3.40.50.1010">
    <property type="entry name" value="5'-nuclease"/>
    <property type="match status" value="1"/>
</dbReference>
<dbReference type="PANTHER" id="PTHR34610:SF3">
    <property type="entry name" value="SSL7007 PROTEIN"/>
    <property type="match status" value="1"/>
</dbReference>
<evidence type="ECO:0000313" key="2">
    <source>
        <dbReference type="EMBL" id="QJD78546.1"/>
    </source>
</evidence>
<name>A0A7L5DJH8_9BACT</name>
<gene>
    <name evidence="2" type="ORF">HH216_09005</name>
</gene>
<dbReference type="InterPro" id="IPR002850">
    <property type="entry name" value="PIN_toxin-like"/>
</dbReference>
<dbReference type="EMBL" id="CP051677">
    <property type="protein sequence ID" value="QJD78546.1"/>
    <property type="molecule type" value="Genomic_DNA"/>
</dbReference>
<keyword evidence="3" id="KW-1185">Reference proteome</keyword>
<dbReference type="InterPro" id="IPR029060">
    <property type="entry name" value="PIN-like_dom_sf"/>
</dbReference>
<protein>
    <submittedName>
        <fullName evidence="2">Putative toxin-antitoxin system toxin component, PIN family</fullName>
    </submittedName>
</protein>
<dbReference type="InterPro" id="IPR002716">
    <property type="entry name" value="PIN_dom"/>
</dbReference>
<organism evidence="2 3">
    <name type="scientific">Spirosoma rhododendri</name>
    <dbReference type="NCBI Taxonomy" id="2728024"/>
    <lineage>
        <taxon>Bacteria</taxon>
        <taxon>Pseudomonadati</taxon>
        <taxon>Bacteroidota</taxon>
        <taxon>Cytophagia</taxon>
        <taxon>Cytophagales</taxon>
        <taxon>Cytophagaceae</taxon>
        <taxon>Spirosoma</taxon>
    </lineage>
</organism>
<dbReference type="KEGG" id="srho:HH216_09005"/>
<dbReference type="AlphaFoldDB" id="A0A7L5DJH8"/>
<accession>A0A7L5DJH8</accession>